<reference evidence="3" key="2">
    <citation type="submission" date="2015-01" db="EMBL/GenBank/DDBJ databases">
        <title>Evolutionary Origins and Diversification of the Mycorrhizal Mutualists.</title>
        <authorList>
            <consortium name="DOE Joint Genome Institute"/>
            <consortium name="Mycorrhizal Genomics Consortium"/>
            <person name="Kohler A."/>
            <person name="Kuo A."/>
            <person name="Nagy L.G."/>
            <person name="Floudas D."/>
            <person name="Copeland A."/>
            <person name="Barry K.W."/>
            <person name="Cichocki N."/>
            <person name="Veneault-Fourrey C."/>
            <person name="LaButti K."/>
            <person name="Lindquist E.A."/>
            <person name="Lipzen A."/>
            <person name="Lundell T."/>
            <person name="Morin E."/>
            <person name="Murat C."/>
            <person name="Riley R."/>
            <person name="Ohm R."/>
            <person name="Sun H."/>
            <person name="Tunlid A."/>
            <person name="Henrissat B."/>
            <person name="Grigoriev I.V."/>
            <person name="Hibbett D.S."/>
            <person name="Martin F."/>
        </authorList>
    </citation>
    <scope>NUCLEOTIDE SEQUENCE [LARGE SCALE GENOMIC DNA]</scope>
    <source>
        <strain evidence="3">MUT 4182</strain>
    </source>
</reference>
<dbReference type="AlphaFoldDB" id="A0A0C3KS70"/>
<name>A0A0C3KS70_9AGAM</name>
<dbReference type="InterPro" id="IPR003615">
    <property type="entry name" value="HNH_nuc"/>
</dbReference>
<accession>A0A0C3KS70</accession>
<dbReference type="OrthoDB" id="2104739at2759"/>
<dbReference type="STRING" id="1051891.A0A0C3KS70"/>
<keyword evidence="3" id="KW-1185">Reference proteome</keyword>
<feature type="domain" description="HNH nuclease" evidence="1">
    <location>
        <begin position="147"/>
        <end position="254"/>
    </location>
</feature>
<gene>
    <name evidence="2" type="ORF">M407DRAFT_101998</name>
</gene>
<dbReference type="Pfam" id="PF13391">
    <property type="entry name" value="HNH_2"/>
    <property type="match status" value="1"/>
</dbReference>
<dbReference type="EMBL" id="KN823063">
    <property type="protein sequence ID" value="KIO24308.1"/>
    <property type="molecule type" value="Genomic_DNA"/>
</dbReference>
<protein>
    <recommendedName>
        <fullName evidence="1">HNH nuclease domain-containing protein</fullName>
    </recommendedName>
</protein>
<dbReference type="HOGENOM" id="CLU_049186_1_0_1"/>
<dbReference type="Proteomes" id="UP000054248">
    <property type="component" value="Unassembled WGS sequence"/>
</dbReference>
<evidence type="ECO:0000313" key="2">
    <source>
        <dbReference type="EMBL" id="KIO24308.1"/>
    </source>
</evidence>
<reference evidence="2 3" key="1">
    <citation type="submission" date="2014-04" db="EMBL/GenBank/DDBJ databases">
        <authorList>
            <consortium name="DOE Joint Genome Institute"/>
            <person name="Kuo A."/>
            <person name="Girlanda M."/>
            <person name="Perotto S."/>
            <person name="Kohler A."/>
            <person name="Nagy L.G."/>
            <person name="Floudas D."/>
            <person name="Copeland A."/>
            <person name="Barry K.W."/>
            <person name="Cichocki N."/>
            <person name="Veneault-Fourrey C."/>
            <person name="LaButti K."/>
            <person name="Lindquist E.A."/>
            <person name="Lipzen A."/>
            <person name="Lundell T."/>
            <person name="Morin E."/>
            <person name="Murat C."/>
            <person name="Sun H."/>
            <person name="Tunlid A."/>
            <person name="Henrissat B."/>
            <person name="Grigoriev I.V."/>
            <person name="Hibbett D.S."/>
            <person name="Martin F."/>
            <person name="Nordberg H.P."/>
            <person name="Cantor M.N."/>
            <person name="Hua S.X."/>
        </authorList>
    </citation>
    <scope>NUCLEOTIDE SEQUENCE [LARGE SCALE GENOMIC DNA]</scope>
    <source>
        <strain evidence="2 3">MUT 4182</strain>
    </source>
</reference>
<proteinExistence type="predicted"/>
<evidence type="ECO:0000313" key="3">
    <source>
        <dbReference type="Proteomes" id="UP000054248"/>
    </source>
</evidence>
<sequence>MPQPLPENPHTPDSLQFHAYERCLELERSADNANHEGSSLRFSPQMCGRILGYMMLEAPSSIGCENVRREIERCQTEEELRNLARFYAEFFIRLFRKAKGPTPGSSSHRSRPSFDDTQQTIKSLMEQAPKSHKAVKQLALKRDNYRCVVTGAYDGATFQKQQETDPAFEPPTTPQFTQVAHIFPDSLNQDLVGSDGLPSKKAEYSATAWAVVERFGQVNMITESLNGPNIHRVENVLTMFLVAHDLFDQLQLWFEATDVPNTYNMRSNREGNFRLVLPPIRRQVTLTSTNPSIPLPNSNYLKIHAACAKVTHLSGAAEYLETILNEWEERPVLASDGGSADMLSFLLSRAMVAAH</sequence>
<evidence type="ECO:0000259" key="1">
    <source>
        <dbReference type="Pfam" id="PF13391"/>
    </source>
</evidence>
<organism evidence="2 3">
    <name type="scientific">Tulasnella calospora MUT 4182</name>
    <dbReference type="NCBI Taxonomy" id="1051891"/>
    <lineage>
        <taxon>Eukaryota</taxon>
        <taxon>Fungi</taxon>
        <taxon>Dikarya</taxon>
        <taxon>Basidiomycota</taxon>
        <taxon>Agaricomycotina</taxon>
        <taxon>Agaricomycetes</taxon>
        <taxon>Cantharellales</taxon>
        <taxon>Tulasnellaceae</taxon>
        <taxon>Tulasnella</taxon>
    </lineage>
</organism>